<keyword evidence="7 10" id="KW-0067">ATP-binding</keyword>
<evidence type="ECO:0000256" key="3">
    <source>
        <dbReference type="ARBA" id="ARBA00012054"/>
    </source>
</evidence>
<keyword evidence="4 10" id="KW-0808">Transferase</keyword>
<protein>
    <recommendedName>
        <fullName evidence="3 10">Gluconokinase</fullName>
        <ecNumber evidence="3 10">2.7.1.12</ecNumber>
    </recommendedName>
</protein>
<keyword evidence="8" id="KW-0311">Gluconate utilization</keyword>
<comment type="pathway">
    <text evidence="1">Carbohydrate acid metabolism.</text>
</comment>
<keyword evidence="5 10" id="KW-0547">Nucleotide-binding</keyword>
<dbReference type="SUPFAM" id="SSF52540">
    <property type="entry name" value="P-loop containing nucleoside triphosphate hydrolases"/>
    <property type="match status" value="1"/>
</dbReference>
<evidence type="ECO:0000313" key="12">
    <source>
        <dbReference type="Proteomes" id="UP000321750"/>
    </source>
</evidence>
<dbReference type="EMBL" id="BJZV01000005">
    <property type="protein sequence ID" value="GEP09521.1"/>
    <property type="molecule type" value="Genomic_DNA"/>
</dbReference>
<dbReference type="GO" id="GO:0005737">
    <property type="term" value="C:cytoplasm"/>
    <property type="evidence" value="ECO:0007669"/>
    <property type="project" value="TreeGrafter"/>
</dbReference>
<comment type="catalytic activity">
    <reaction evidence="9 10">
        <text>D-gluconate + ATP = 6-phospho-D-gluconate + ADP + H(+)</text>
        <dbReference type="Rhea" id="RHEA:19433"/>
        <dbReference type="ChEBI" id="CHEBI:15378"/>
        <dbReference type="ChEBI" id="CHEBI:18391"/>
        <dbReference type="ChEBI" id="CHEBI:30616"/>
        <dbReference type="ChEBI" id="CHEBI:58759"/>
        <dbReference type="ChEBI" id="CHEBI:456216"/>
        <dbReference type="EC" id="2.7.1.12"/>
    </reaction>
</comment>
<name>A0A512JHT5_9HYPH</name>
<evidence type="ECO:0000256" key="4">
    <source>
        <dbReference type="ARBA" id="ARBA00022679"/>
    </source>
</evidence>
<organism evidence="11 12">
    <name type="scientific">Methylobacterium gnaphalii</name>
    <dbReference type="NCBI Taxonomy" id="1010610"/>
    <lineage>
        <taxon>Bacteria</taxon>
        <taxon>Pseudomonadati</taxon>
        <taxon>Pseudomonadota</taxon>
        <taxon>Alphaproteobacteria</taxon>
        <taxon>Hyphomicrobiales</taxon>
        <taxon>Methylobacteriaceae</taxon>
        <taxon>Methylobacterium</taxon>
    </lineage>
</organism>
<dbReference type="GO" id="GO:0046316">
    <property type="term" value="F:gluconokinase activity"/>
    <property type="evidence" value="ECO:0007669"/>
    <property type="project" value="UniProtKB-EC"/>
</dbReference>
<proteinExistence type="inferred from homology"/>
<keyword evidence="12" id="KW-1185">Reference proteome</keyword>
<dbReference type="GO" id="GO:0005524">
    <property type="term" value="F:ATP binding"/>
    <property type="evidence" value="ECO:0007669"/>
    <property type="project" value="UniProtKB-KW"/>
</dbReference>
<evidence type="ECO:0000256" key="1">
    <source>
        <dbReference type="ARBA" id="ARBA00004761"/>
    </source>
</evidence>
<dbReference type="GO" id="GO:0019521">
    <property type="term" value="P:D-gluconate metabolic process"/>
    <property type="evidence" value="ECO:0007669"/>
    <property type="project" value="UniProtKB-KW"/>
</dbReference>
<evidence type="ECO:0000256" key="2">
    <source>
        <dbReference type="ARBA" id="ARBA00008420"/>
    </source>
</evidence>
<dbReference type="EC" id="2.7.1.12" evidence="3 10"/>
<dbReference type="InterPro" id="IPR006001">
    <property type="entry name" value="Therm_gnt_kin"/>
</dbReference>
<reference evidence="11 12" key="1">
    <citation type="submission" date="2019-07" db="EMBL/GenBank/DDBJ databases">
        <title>Whole genome shotgun sequence of Methylobacterium gnaphalii NBRC 107716.</title>
        <authorList>
            <person name="Hosoyama A."/>
            <person name="Uohara A."/>
            <person name="Ohji S."/>
            <person name="Ichikawa N."/>
        </authorList>
    </citation>
    <scope>NUCLEOTIDE SEQUENCE [LARGE SCALE GENOMIC DNA]</scope>
    <source>
        <strain evidence="11 12">NBRC 107716</strain>
    </source>
</reference>
<sequence length="175" mass="18863">MHEMAVPMVLVVMGVSGSGKSTVAQLLAGQLSLPFADGDGFHTPENIARMRAGDPLDDASRRPWLARIAAWIDARLAEGQGGVVACSALRPAYRNDLVRGRPDVRIVYLQGSRALIADRLARRRAHFMPAALLDSQFADLEPPGAEECPITVGIEDEPNTIVAEILARLAFVKNP</sequence>
<dbReference type="NCBIfam" id="TIGR01313">
    <property type="entry name" value="therm_gnt_kin"/>
    <property type="match status" value="1"/>
</dbReference>
<gene>
    <name evidence="11" type="ORF">MGN01_13660</name>
</gene>
<evidence type="ECO:0000256" key="5">
    <source>
        <dbReference type="ARBA" id="ARBA00022741"/>
    </source>
</evidence>
<dbReference type="InterPro" id="IPR027417">
    <property type="entry name" value="P-loop_NTPase"/>
</dbReference>
<evidence type="ECO:0000256" key="6">
    <source>
        <dbReference type="ARBA" id="ARBA00022777"/>
    </source>
</evidence>
<dbReference type="OrthoDB" id="9795716at2"/>
<dbReference type="Proteomes" id="UP000321750">
    <property type="component" value="Unassembled WGS sequence"/>
</dbReference>
<dbReference type="PANTHER" id="PTHR43442">
    <property type="entry name" value="GLUCONOKINASE-RELATED"/>
    <property type="match status" value="1"/>
</dbReference>
<evidence type="ECO:0000256" key="10">
    <source>
        <dbReference type="RuleBase" id="RU363066"/>
    </source>
</evidence>
<evidence type="ECO:0000256" key="8">
    <source>
        <dbReference type="ARBA" id="ARBA00023064"/>
    </source>
</evidence>
<evidence type="ECO:0000313" key="11">
    <source>
        <dbReference type="EMBL" id="GEP09521.1"/>
    </source>
</evidence>
<dbReference type="FunFam" id="3.40.50.300:FF:000522">
    <property type="entry name" value="Gluconokinase"/>
    <property type="match status" value="1"/>
</dbReference>
<dbReference type="CDD" id="cd02021">
    <property type="entry name" value="GntK"/>
    <property type="match status" value="1"/>
</dbReference>
<dbReference type="Gene3D" id="3.40.50.300">
    <property type="entry name" value="P-loop containing nucleotide triphosphate hydrolases"/>
    <property type="match status" value="1"/>
</dbReference>
<dbReference type="PANTHER" id="PTHR43442:SF3">
    <property type="entry name" value="GLUCONOKINASE-RELATED"/>
    <property type="match status" value="1"/>
</dbReference>
<comment type="similarity">
    <text evidence="2 10">Belongs to the gluconokinase GntK/GntV family.</text>
</comment>
<accession>A0A512JHT5</accession>
<comment type="caution">
    <text evidence="11">The sequence shown here is derived from an EMBL/GenBank/DDBJ whole genome shotgun (WGS) entry which is preliminary data.</text>
</comment>
<evidence type="ECO:0000256" key="9">
    <source>
        <dbReference type="ARBA" id="ARBA00048090"/>
    </source>
</evidence>
<dbReference type="Pfam" id="PF13671">
    <property type="entry name" value="AAA_33"/>
    <property type="match status" value="1"/>
</dbReference>
<dbReference type="AlphaFoldDB" id="A0A512JHT5"/>
<keyword evidence="6 10" id="KW-0418">Kinase</keyword>
<evidence type="ECO:0000256" key="7">
    <source>
        <dbReference type="ARBA" id="ARBA00022840"/>
    </source>
</evidence>